<sequence length="130" mass="14296">MKQKSSPQALNVGALIDCTQSWILEETQKCASYIAASESGSRMFIPTELKSQAQFHQTSGKAYIPGKDCALLPSETNNVMLALGHVPSFSIKYSKEAVRTTLGWTKPAHHRIPSFSTDAPPNRRYAQKKG</sequence>
<dbReference type="AlphaFoldDB" id="A0A1A6HYM9"/>
<proteinExistence type="predicted"/>
<evidence type="ECO:0000313" key="3">
    <source>
        <dbReference type="Proteomes" id="UP000092124"/>
    </source>
</evidence>
<dbReference type="Proteomes" id="UP000092124">
    <property type="component" value="Unassembled WGS sequence"/>
</dbReference>
<comment type="caution">
    <text evidence="2">The sequence shown here is derived from an EMBL/GenBank/DDBJ whole genome shotgun (WGS) entry which is preliminary data.</text>
</comment>
<organism evidence="2 3">
    <name type="scientific">Neotoma lepida</name>
    <name type="common">Desert woodrat</name>
    <dbReference type="NCBI Taxonomy" id="56216"/>
    <lineage>
        <taxon>Eukaryota</taxon>
        <taxon>Metazoa</taxon>
        <taxon>Chordata</taxon>
        <taxon>Craniata</taxon>
        <taxon>Vertebrata</taxon>
        <taxon>Euteleostomi</taxon>
        <taxon>Mammalia</taxon>
        <taxon>Eutheria</taxon>
        <taxon>Euarchontoglires</taxon>
        <taxon>Glires</taxon>
        <taxon>Rodentia</taxon>
        <taxon>Myomorpha</taxon>
        <taxon>Muroidea</taxon>
        <taxon>Cricetidae</taxon>
        <taxon>Neotominae</taxon>
        <taxon>Neotoma</taxon>
    </lineage>
</organism>
<name>A0A1A6HYM9_NEOLE</name>
<evidence type="ECO:0000256" key="1">
    <source>
        <dbReference type="SAM" id="MobiDB-lite"/>
    </source>
</evidence>
<keyword evidence="3" id="KW-1185">Reference proteome</keyword>
<gene>
    <name evidence="2" type="ORF">A6R68_22680</name>
</gene>
<accession>A0A1A6HYM9</accession>
<dbReference type="EMBL" id="LZPO01007944">
    <property type="protein sequence ID" value="OBS83346.1"/>
    <property type="molecule type" value="Genomic_DNA"/>
</dbReference>
<evidence type="ECO:0000313" key="2">
    <source>
        <dbReference type="EMBL" id="OBS83346.1"/>
    </source>
</evidence>
<protein>
    <submittedName>
        <fullName evidence="2">Uncharacterized protein</fullName>
    </submittedName>
</protein>
<reference evidence="2 3" key="1">
    <citation type="submission" date="2016-06" db="EMBL/GenBank/DDBJ databases">
        <title>The Draft Genome Sequence and Annotation of the Desert Woodrat Neotoma lepida.</title>
        <authorList>
            <person name="Campbell M."/>
            <person name="Oakeson K.F."/>
            <person name="Yandell M."/>
            <person name="Halpert J.R."/>
            <person name="Dearing D."/>
        </authorList>
    </citation>
    <scope>NUCLEOTIDE SEQUENCE [LARGE SCALE GENOMIC DNA]</scope>
    <source>
        <strain evidence="2">417</strain>
        <tissue evidence="2">Liver</tissue>
    </source>
</reference>
<feature type="region of interest" description="Disordered" evidence="1">
    <location>
        <begin position="111"/>
        <end position="130"/>
    </location>
</feature>